<evidence type="ECO:0000313" key="5">
    <source>
        <dbReference type="Proteomes" id="UP000270524"/>
    </source>
</evidence>
<name>A0A3M3PX14_PSECA</name>
<evidence type="ECO:0000313" key="3">
    <source>
        <dbReference type="EMBL" id="RMN97956.1"/>
    </source>
</evidence>
<dbReference type="EMBL" id="RBPJ01000126">
    <property type="protein sequence ID" value="RMN97956.1"/>
    <property type="molecule type" value="Genomic_DNA"/>
</dbReference>
<dbReference type="EMBL" id="RBPH01000257">
    <property type="protein sequence ID" value="RMN76485.1"/>
    <property type="molecule type" value="Genomic_DNA"/>
</dbReference>
<dbReference type="PROSITE" id="PS51257">
    <property type="entry name" value="PROKAR_LIPOPROTEIN"/>
    <property type="match status" value="1"/>
</dbReference>
<feature type="signal peptide" evidence="1">
    <location>
        <begin position="1"/>
        <end position="22"/>
    </location>
</feature>
<evidence type="ECO:0000313" key="2">
    <source>
        <dbReference type="EMBL" id="RMN76485.1"/>
    </source>
</evidence>
<dbReference type="RefSeq" id="WP_054079438.1">
    <property type="nucleotide sequence ID" value="NZ_CP178532.1"/>
</dbReference>
<dbReference type="Proteomes" id="UP000270524">
    <property type="component" value="Unassembled WGS sequence"/>
</dbReference>
<accession>A0A3M3PX14</accession>
<reference evidence="4 5" key="1">
    <citation type="submission" date="2018-08" db="EMBL/GenBank/DDBJ databases">
        <title>Recombination of ecologically and evolutionarily significant loci maintains genetic cohesion in the Pseudomonas syringae species complex.</title>
        <authorList>
            <person name="Dillon M."/>
            <person name="Thakur S."/>
            <person name="Almeida R.N.D."/>
            <person name="Weir B.S."/>
            <person name="Guttman D.S."/>
        </authorList>
    </citation>
    <scope>NUCLEOTIDE SEQUENCE [LARGE SCALE GENOMIC DNA]</scope>
    <source>
        <strain evidence="2 4">ICMP 15201</strain>
        <strain evidence="3 5">ICMP 15203</strain>
    </source>
</reference>
<dbReference type="Proteomes" id="UP000269335">
    <property type="component" value="Unassembled WGS sequence"/>
</dbReference>
<dbReference type="GeneID" id="64466327"/>
<keyword evidence="1" id="KW-0732">Signal</keyword>
<sequence>MRKLTMYLGFALAACLSYFSFAASALAEPVGYAYRSVAKLIELPGVGIKRLELTLAMWRTGSSSTDDSLKSNLRASSNHFVMASAKPSPEGIGLTPR</sequence>
<proteinExistence type="predicted"/>
<evidence type="ECO:0000256" key="1">
    <source>
        <dbReference type="SAM" id="SignalP"/>
    </source>
</evidence>
<feature type="chain" id="PRO_5043183788" evidence="1">
    <location>
        <begin position="23"/>
        <end position="97"/>
    </location>
</feature>
<protein>
    <submittedName>
        <fullName evidence="3">Uncharacterized protein</fullName>
    </submittedName>
</protein>
<dbReference type="AlphaFoldDB" id="A0A3M3PX14"/>
<gene>
    <name evidence="3" type="ORF">ALQ51_04325</name>
    <name evidence="2" type="ORF">ALQ53_02799</name>
</gene>
<comment type="caution">
    <text evidence="3">The sequence shown here is derived from an EMBL/GenBank/DDBJ whole genome shotgun (WGS) entry which is preliminary data.</text>
</comment>
<evidence type="ECO:0000313" key="4">
    <source>
        <dbReference type="Proteomes" id="UP000269335"/>
    </source>
</evidence>
<organism evidence="3 5">
    <name type="scientific">Pseudomonas cannabina</name>
    <dbReference type="NCBI Taxonomy" id="86840"/>
    <lineage>
        <taxon>Bacteria</taxon>
        <taxon>Pseudomonadati</taxon>
        <taxon>Pseudomonadota</taxon>
        <taxon>Gammaproteobacteria</taxon>
        <taxon>Pseudomonadales</taxon>
        <taxon>Pseudomonadaceae</taxon>
        <taxon>Pseudomonas</taxon>
    </lineage>
</organism>